<reference evidence="1 2" key="1">
    <citation type="submission" date="2016-10" db="EMBL/GenBank/DDBJ databases">
        <authorList>
            <person name="de Groot N.N."/>
        </authorList>
    </citation>
    <scope>NUCLEOTIDE SEQUENCE [LARGE SCALE GENOMIC DNA]</scope>
    <source>
        <strain evidence="1 2">DSM 23310</strain>
    </source>
</reference>
<name>A0A1H2ZFG0_9FIRM</name>
<proteinExistence type="predicted"/>
<protein>
    <submittedName>
        <fullName evidence="1">Uncharacterized protein</fullName>
    </submittedName>
</protein>
<dbReference type="OrthoDB" id="1707889at2"/>
<dbReference type="Proteomes" id="UP000198828">
    <property type="component" value="Unassembled WGS sequence"/>
</dbReference>
<accession>A0A1H2ZFG0</accession>
<sequence length="72" mass="8098">MKIGFSKDGLTFNSKKFNPLNIPIKGITLESDIPVEQPDPAEILSAFQQPDIRNVNRMQGIDLLKSMIEKAR</sequence>
<dbReference type="RefSeq" id="WP_093752973.1">
    <property type="nucleotide sequence ID" value="NZ_BSYN01000003.1"/>
</dbReference>
<gene>
    <name evidence="1" type="ORF">SAMN05660923_01824</name>
</gene>
<organism evidence="1 2">
    <name type="scientific">Tepidimicrobium xylanilyticum</name>
    <dbReference type="NCBI Taxonomy" id="1123352"/>
    <lineage>
        <taxon>Bacteria</taxon>
        <taxon>Bacillati</taxon>
        <taxon>Bacillota</taxon>
        <taxon>Tissierellia</taxon>
        <taxon>Tissierellales</taxon>
        <taxon>Tepidimicrobiaceae</taxon>
        <taxon>Tepidimicrobium</taxon>
    </lineage>
</organism>
<evidence type="ECO:0000313" key="1">
    <source>
        <dbReference type="EMBL" id="SDX16212.1"/>
    </source>
</evidence>
<keyword evidence="2" id="KW-1185">Reference proteome</keyword>
<evidence type="ECO:0000313" key="2">
    <source>
        <dbReference type="Proteomes" id="UP000198828"/>
    </source>
</evidence>
<dbReference type="AlphaFoldDB" id="A0A1H2ZFG0"/>
<dbReference type="EMBL" id="FNNG01000007">
    <property type="protein sequence ID" value="SDX16212.1"/>
    <property type="molecule type" value="Genomic_DNA"/>
</dbReference>